<keyword evidence="3" id="KW-1185">Reference proteome</keyword>
<gene>
    <name evidence="2" type="ORF">CEXT_159331</name>
</gene>
<evidence type="ECO:0000256" key="1">
    <source>
        <dbReference type="SAM" id="MobiDB-lite"/>
    </source>
</evidence>
<sequence length="117" mass="13687">MKEDGMKRNEACDNSSSYTSPRYTSLQRVEHQLPEEVKKNVKKRKERIAIFMLLNVPCFLRLQPVSNGKAKETKSIQEHQHPGSTRVHCGKQQKSAEQFENYIQEHFDPRQEMVLLS</sequence>
<feature type="region of interest" description="Disordered" evidence="1">
    <location>
        <begin position="1"/>
        <end position="29"/>
    </location>
</feature>
<protein>
    <submittedName>
        <fullName evidence="2">Uncharacterized protein</fullName>
    </submittedName>
</protein>
<comment type="caution">
    <text evidence="2">The sequence shown here is derived from an EMBL/GenBank/DDBJ whole genome shotgun (WGS) entry which is preliminary data.</text>
</comment>
<feature type="compositionally biased region" description="Polar residues" evidence="1">
    <location>
        <begin position="12"/>
        <end position="27"/>
    </location>
</feature>
<reference evidence="2 3" key="1">
    <citation type="submission" date="2021-06" db="EMBL/GenBank/DDBJ databases">
        <title>Caerostris extrusa draft genome.</title>
        <authorList>
            <person name="Kono N."/>
            <person name="Arakawa K."/>
        </authorList>
    </citation>
    <scope>NUCLEOTIDE SEQUENCE [LARGE SCALE GENOMIC DNA]</scope>
</reference>
<feature type="compositionally biased region" description="Basic and acidic residues" evidence="1">
    <location>
        <begin position="1"/>
        <end position="11"/>
    </location>
</feature>
<evidence type="ECO:0000313" key="3">
    <source>
        <dbReference type="Proteomes" id="UP001054945"/>
    </source>
</evidence>
<proteinExistence type="predicted"/>
<accession>A0AAV4V8E3</accession>
<feature type="compositionally biased region" description="Basic and acidic residues" evidence="1">
    <location>
        <begin position="70"/>
        <end position="81"/>
    </location>
</feature>
<dbReference type="EMBL" id="BPLR01014093">
    <property type="protein sequence ID" value="GIY66196.1"/>
    <property type="molecule type" value="Genomic_DNA"/>
</dbReference>
<name>A0AAV4V8E3_CAEEX</name>
<dbReference type="Proteomes" id="UP001054945">
    <property type="component" value="Unassembled WGS sequence"/>
</dbReference>
<dbReference type="AlphaFoldDB" id="A0AAV4V8E3"/>
<evidence type="ECO:0000313" key="2">
    <source>
        <dbReference type="EMBL" id="GIY66196.1"/>
    </source>
</evidence>
<organism evidence="2 3">
    <name type="scientific">Caerostris extrusa</name>
    <name type="common">Bark spider</name>
    <name type="synonym">Caerostris bankana</name>
    <dbReference type="NCBI Taxonomy" id="172846"/>
    <lineage>
        <taxon>Eukaryota</taxon>
        <taxon>Metazoa</taxon>
        <taxon>Ecdysozoa</taxon>
        <taxon>Arthropoda</taxon>
        <taxon>Chelicerata</taxon>
        <taxon>Arachnida</taxon>
        <taxon>Araneae</taxon>
        <taxon>Araneomorphae</taxon>
        <taxon>Entelegynae</taxon>
        <taxon>Araneoidea</taxon>
        <taxon>Araneidae</taxon>
        <taxon>Caerostris</taxon>
    </lineage>
</organism>
<feature type="region of interest" description="Disordered" evidence="1">
    <location>
        <begin position="70"/>
        <end position="95"/>
    </location>
</feature>